<feature type="region of interest" description="Disordered" evidence="1">
    <location>
        <begin position="163"/>
        <end position="189"/>
    </location>
</feature>
<evidence type="ECO:0000256" key="1">
    <source>
        <dbReference type="SAM" id="MobiDB-lite"/>
    </source>
</evidence>
<organism evidence="2 3">
    <name type="scientific">Mycena chlorophos</name>
    <name type="common">Agaric fungus</name>
    <name type="synonym">Agaricus chlorophos</name>
    <dbReference type="NCBI Taxonomy" id="658473"/>
    <lineage>
        <taxon>Eukaryota</taxon>
        <taxon>Fungi</taxon>
        <taxon>Dikarya</taxon>
        <taxon>Basidiomycota</taxon>
        <taxon>Agaricomycotina</taxon>
        <taxon>Agaricomycetes</taxon>
        <taxon>Agaricomycetidae</taxon>
        <taxon>Agaricales</taxon>
        <taxon>Marasmiineae</taxon>
        <taxon>Mycenaceae</taxon>
        <taxon>Mycena</taxon>
    </lineage>
</organism>
<dbReference type="EMBL" id="JACAZE010000018">
    <property type="protein sequence ID" value="KAF7295746.1"/>
    <property type="molecule type" value="Genomic_DNA"/>
</dbReference>
<dbReference type="OrthoDB" id="2889276at2759"/>
<comment type="caution">
    <text evidence="2">The sequence shown here is derived from an EMBL/GenBank/DDBJ whole genome shotgun (WGS) entry which is preliminary data.</text>
</comment>
<sequence length="189" mass="20320">MNGRYVRLTPPSLPVSPLAVAPPTYAQFDPKTLYLVDGAEPIVLGRASKSLASGRMNDPDNGYLKVPTGKTALGSRHALLCLRNGVVYIAMKERDGLVSPSEGAAPREVQPQSEYMALRNGARVRLGVAGAASPEVTLLVDIIFHIADTDVWRLPSGKQLRPTKGSRFLRDLPPDSLDGDEDDDAMDIG</sequence>
<accession>A0A8H6SA15</accession>
<dbReference type="Proteomes" id="UP000613580">
    <property type="component" value="Unassembled WGS sequence"/>
</dbReference>
<gene>
    <name evidence="2" type="ORF">HMN09_01116900</name>
</gene>
<protein>
    <recommendedName>
        <fullName evidence="4">FHA domain-containing protein</fullName>
    </recommendedName>
</protein>
<feature type="compositionally biased region" description="Acidic residues" evidence="1">
    <location>
        <begin position="177"/>
        <end position="189"/>
    </location>
</feature>
<evidence type="ECO:0000313" key="2">
    <source>
        <dbReference type="EMBL" id="KAF7295746.1"/>
    </source>
</evidence>
<evidence type="ECO:0000313" key="3">
    <source>
        <dbReference type="Proteomes" id="UP000613580"/>
    </source>
</evidence>
<keyword evidence="3" id="KW-1185">Reference proteome</keyword>
<reference evidence="2" key="1">
    <citation type="submission" date="2020-05" db="EMBL/GenBank/DDBJ databases">
        <title>Mycena genomes resolve the evolution of fungal bioluminescence.</title>
        <authorList>
            <person name="Tsai I.J."/>
        </authorList>
    </citation>
    <scope>NUCLEOTIDE SEQUENCE</scope>
    <source>
        <strain evidence="2">110903Hualien_Pintung</strain>
    </source>
</reference>
<name>A0A8H6SA15_MYCCL</name>
<proteinExistence type="predicted"/>
<dbReference type="AlphaFoldDB" id="A0A8H6SA15"/>
<evidence type="ECO:0008006" key="4">
    <source>
        <dbReference type="Google" id="ProtNLM"/>
    </source>
</evidence>